<proteinExistence type="inferred from homology"/>
<evidence type="ECO:0000256" key="5">
    <source>
        <dbReference type="ARBA" id="ARBA00022989"/>
    </source>
</evidence>
<keyword evidence="6 8" id="KW-0472">Membrane</keyword>
<reference evidence="10" key="1">
    <citation type="journal article" date="2019" name="Int. J. Syst. Evol. Microbiol.">
        <title>The Global Catalogue of Microorganisms (GCM) 10K type strain sequencing project: providing services to taxonomists for standard genome sequencing and annotation.</title>
        <authorList>
            <consortium name="The Broad Institute Genomics Platform"/>
            <consortium name="The Broad Institute Genome Sequencing Center for Infectious Disease"/>
            <person name="Wu L."/>
            <person name="Ma J."/>
        </authorList>
    </citation>
    <scope>NUCLEOTIDE SEQUENCE [LARGE SCALE GENOMIC DNA]</scope>
    <source>
        <strain evidence="10">VKM B-3226</strain>
    </source>
</reference>
<dbReference type="InterPro" id="IPR003400">
    <property type="entry name" value="ExbD"/>
</dbReference>
<dbReference type="Proteomes" id="UP001595596">
    <property type="component" value="Unassembled WGS sequence"/>
</dbReference>
<evidence type="ECO:0000256" key="2">
    <source>
        <dbReference type="ARBA" id="ARBA00005811"/>
    </source>
</evidence>
<evidence type="ECO:0000256" key="4">
    <source>
        <dbReference type="ARBA" id="ARBA00022692"/>
    </source>
</evidence>
<evidence type="ECO:0000313" key="10">
    <source>
        <dbReference type="Proteomes" id="UP001595596"/>
    </source>
</evidence>
<evidence type="ECO:0000256" key="3">
    <source>
        <dbReference type="ARBA" id="ARBA00022475"/>
    </source>
</evidence>
<keyword evidence="10" id="KW-1185">Reference proteome</keyword>
<keyword evidence="3" id="KW-1003">Cell membrane</keyword>
<comment type="similarity">
    <text evidence="2 7">Belongs to the ExbD/TolR family.</text>
</comment>
<name>A0ABV7RU61_9RHOB</name>
<evidence type="ECO:0000256" key="7">
    <source>
        <dbReference type="RuleBase" id="RU003879"/>
    </source>
</evidence>
<evidence type="ECO:0000313" key="9">
    <source>
        <dbReference type="EMBL" id="MFC3567962.1"/>
    </source>
</evidence>
<organism evidence="9 10">
    <name type="scientific">Paracoccus simplex</name>
    <dbReference type="NCBI Taxonomy" id="2086346"/>
    <lineage>
        <taxon>Bacteria</taxon>
        <taxon>Pseudomonadati</taxon>
        <taxon>Pseudomonadota</taxon>
        <taxon>Alphaproteobacteria</taxon>
        <taxon>Rhodobacterales</taxon>
        <taxon>Paracoccaceae</taxon>
        <taxon>Paracoccus</taxon>
    </lineage>
</organism>
<dbReference type="Pfam" id="PF02472">
    <property type="entry name" value="ExbD"/>
    <property type="match status" value="1"/>
</dbReference>
<comment type="caution">
    <text evidence="9">The sequence shown here is derived from an EMBL/GenBank/DDBJ whole genome shotgun (WGS) entry which is preliminary data.</text>
</comment>
<protein>
    <submittedName>
        <fullName evidence="9">ExbD/TolR family protein</fullName>
    </submittedName>
</protein>
<evidence type="ECO:0000256" key="8">
    <source>
        <dbReference type="SAM" id="Phobius"/>
    </source>
</evidence>
<keyword evidence="7" id="KW-0813">Transport</keyword>
<keyword evidence="5 8" id="KW-1133">Transmembrane helix</keyword>
<sequence length="159" mass="16550">MQVVRPPIRPPGLDLPRRPRQRGVFAMTALADVLFQLLIFFMLSASLVAYSMLPLRSGAIRDGEGGGDGAGTEAGTTVTDASATAVWTLNPDGITASGQHFALPRLAALADALAAQGTRNVLLVLRPEVPVQDVVTVLETLSAHGIDSVQIAEAPGGRS</sequence>
<feature type="transmembrane region" description="Helical" evidence="8">
    <location>
        <begin position="33"/>
        <end position="53"/>
    </location>
</feature>
<keyword evidence="4 7" id="KW-0812">Transmembrane</keyword>
<dbReference type="RefSeq" id="WP_379027470.1">
    <property type="nucleotide sequence ID" value="NZ_JBHRXE010000001.1"/>
</dbReference>
<keyword evidence="7" id="KW-0653">Protein transport</keyword>
<evidence type="ECO:0000256" key="6">
    <source>
        <dbReference type="ARBA" id="ARBA00023136"/>
    </source>
</evidence>
<dbReference type="EMBL" id="JBHRXE010000001">
    <property type="protein sequence ID" value="MFC3567962.1"/>
    <property type="molecule type" value="Genomic_DNA"/>
</dbReference>
<gene>
    <name evidence="9" type="ORF">ACFOMP_00645</name>
</gene>
<accession>A0ABV7RU61</accession>
<comment type="subcellular location">
    <subcellularLocation>
        <location evidence="1">Cell membrane</location>
        <topology evidence="1">Single-pass membrane protein</topology>
    </subcellularLocation>
    <subcellularLocation>
        <location evidence="7">Cell membrane</location>
        <topology evidence="7">Single-pass type II membrane protein</topology>
    </subcellularLocation>
</comment>
<evidence type="ECO:0000256" key="1">
    <source>
        <dbReference type="ARBA" id="ARBA00004162"/>
    </source>
</evidence>